<dbReference type="InterPro" id="IPR029058">
    <property type="entry name" value="AB_hydrolase_fold"/>
</dbReference>
<dbReference type="CDD" id="cd02619">
    <property type="entry name" value="Peptidase_C1"/>
    <property type="match status" value="1"/>
</dbReference>
<dbReference type="EMBL" id="JBHSVR010000001">
    <property type="protein sequence ID" value="MFC6632432.1"/>
    <property type="molecule type" value="Genomic_DNA"/>
</dbReference>
<organism evidence="2 3">
    <name type="scientific">Microbulbifer taiwanensis</name>
    <dbReference type="NCBI Taxonomy" id="986746"/>
    <lineage>
        <taxon>Bacteria</taxon>
        <taxon>Pseudomonadati</taxon>
        <taxon>Pseudomonadota</taxon>
        <taxon>Gammaproteobacteria</taxon>
        <taxon>Cellvibrionales</taxon>
        <taxon>Microbulbiferaceae</taxon>
        <taxon>Microbulbifer</taxon>
    </lineage>
</organism>
<sequence>MEEPKTQFDVVGDAPDLRDRYYEPRLSPLPAEMHPPQDLIILDQGEDGACTGFGLAAVINRLYQQQSQDAMVSPWMIYHMARRYDEWPGEDYEGSSCRGAIKGWLNSGVCHDSLYGRDDGDTPNFDQLEDAKSRTIGAYYRVRPEITEMHYAIRETGIIYVSATIHEGWFKLRRNHAGEFVIAPNKHQVGGHAFAIVGYNADGFWVQNSWGRDWGSNGLALWPYEDWLDSVYDAWVVQVALPTPQIFDRLRRAGTQSSANLAAAGTPSRNEIWRHFAHFDDGSFHDHGKYWSNETHIRAIADNLRQHRDSFDHLLLYAHGGLNSVKTSARRIGAMKEIFLENRIYPFHFMYDTGLLEELKDVLFGKFSRAERIAGGIRDWFDRRIENMIRIPGRAVWREMKRGATRPFERQDSHGSRTLKLLLETVADIGDKKVHIAGHSTGAILQAHLLQRLFKDNLFNRVASCSLFAPAASYEVYHHMYRPLIKNGRVAEATVYNLSSQQEEDDHVAGVYGKSLLYLVSNAFEDQRGEALMGMKVFNDRFPMGDVTLRYSPSSATASSSHGGFDNDPVTMNHLLRRVLGKKPRRLFTASDLQY</sequence>
<dbReference type="InterPro" id="IPR000668">
    <property type="entry name" value="Peptidase_C1A_C"/>
</dbReference>
<dbReference type="RefSeq" id="WP_193193535.1">
    <property type="nucleotide sequence ID" value="NZ_JACZFR010000047.1"/>
</dbReference>
<feature type="domain" description="Peptidase C1A papain C-terminal" evidence="1">
    <location>
        <begin position="41"/>
        <end position="219"/>
    </location>
</feature>
<name>A0ABW1YK36_9GAMM</name>
<dbReference type="Gene3D" id="3.90.70.10">
    <property type="entry name" value="Cysteine proteinases"/>
    <property type="match status" value="1"/>
</dbReference>
<dbReference type="Pfam" id="PF00112">
    <property type="entry name" value="Peptidase_C1"/>
    <property type="match status" value="1"/>
</dbReference>
<dbReference type="SUPFAM" id="SSF53474">
    <property type="entry name" value="alpha/beta-Hydrolases"/>
    <property type="match status" value="2"/>
</dbReference>
<reference evidence="3" key="1">
    <citation type="journal article" date="2019" name="Int. J. Syst. Evol. Microbiol.">
        <title>The Global Catalogue of Microorganisms (GCM) 10K type strain sequencing project: providing services to taxonomists for standard genome sequencing and annotation.</title>
        <authorList>
            <consortium name="The Broad Institute Genomics Platform"/>
            <consortium name="The Broad Institute Genome Sequencing Center for Infectious Disease"/>
            <person name="Wu L."/>
            <person name="Ma J."/>
        </authorList>
    </citation>
    <scope>NUCLEOTIDE SEQUENCE [LARGE SCALE GENOMIC DNA]</scope>
    <source>
        <strain evidence="3">CGMCC 1.13718</strain>
    </source>
</reference>
<evidence type="ECO:0000313" key="3">
    <source>
        <dbReference type="Proteomes" id="UP001596425"/>
    </source>
</evidence>
<accession>A0ABW1YK36</accession>
<evidence type="ECO:0000259" key="1">
    <source>
        <dbReference type="Pfam" id="PF00112"/>
    </source>
</evidence>
<evidence type="ECO:0000313" key="2">
    <source>
        <dbReference type="EMBL" id="MFC6632432.1"/>
    </source>
</evidence>
<dbReference type="Proteomes" id="UP001596425">
    <property type="component" value="Unassembled WGS sequence"/>
</dbReference>
<dbReference type="SUPFAM" id="SSF54001">
    <property type="entry name" value="Cysteine proteinases"/>
    <property type="match status" value="1"/>
</dbReference>
<keyword evidence="3" id="KW-1185">Reference proteome</keyword>
<comment type="caution">
    <text evidence="2">The sequence shown here is derived from an EMBL/GenBank/DDBJ whole genome shotgun (WGS) entry which is preliminary data.</text>
</comment>
<protein>
    <submittedName>
        <fullName evidence="2">C1 family peptidase</fullName>
    </submittedName>
</protein>
<proteinExistence type="predicted"/>
<gene>
    <name evidence="2" type="ORF">ACFQBM_04025</name>
</gene>
<dbReference type="InterPro" id="IPR038765">
    <property type="entry name" value="Papain-like_cys_pep_sf"/>
</dbReference>